<evidence type="ECO:0000313" key="2">
    <source>
        <dbReference type="Proteomes" id="UP000238916"/>
    </source>
</evidence>
<organism evidence="1 2">
    <name type="scientific">Candidatus Desulfosporosinus infrequens</name>
    <dbReference type="NCBI Taxonomy" id="2043169"/>
    <lineage>
        <taxon>Bacteria</taxon>
        <taxon>Bacillati</taxon>
        <taxon>Bacillota</taxon>
        <taxon>Clostridia</taxon>
        <taxon>Eubacteriales</taxon>
        <taxon>Desulfitobacteriaceae</taxon>
        <taxon>Desulfosporosinus</taxon>
    </lineage>
</organism>
<protein>
    <submittedName>
        <fullName evidence="1">Uncharacterized protein</fullName>
    </submittedName>
</protein>
<reference evidence="2" key="1">
    <citation type="submission" date="2018-02" db="EMBL/GenBank/DDBJ databases">
        <authorList>
            <person name="Hausmann B."/>
        </authorList>
    </citation>
    <scope>NUCLEOTIDE SEQUENCE [LARGE SCALE GENOMIC DNA]</scope>
    <source>
        <strain evidence="2">Peat soil MAG SbF1</strain>
    </source>
</reference>
<name>A0A2U3LRZ6_9FIRM</name>
<accession>A0A2U3LRZ6</accession>
<sequence>MSYGNTEKAIKISKLRNAVSCIEKSLPQINKFTKNYNKSDKALKLAAKWKETLENQNCYKQDRN</sequence>
<dbReference type="EMBL" id="OMOF01000748">
    <property type="protein sequence ID" value="SPF54589.1"/>
    <property type="molecule type" value="Genomic_DNA"/>
</dbReference>
<gene>
    <name evidence="1" type="ORF">SBF1_7720004</name>
</gene>
<evidence type="ECO:0000313" key="1">
    <source>
        <dbReference type="EMBL" id="SPF54589.1"/>
    </source>
</evidence>
<dbReference type="Proteomes" id="UP000238916">
    <property type="component" value="Unassembled WGS sequence"/>
</dbReference>
<proteinExistence type="predicted"/>
<dbReference type="AlphaFoldDB" id="A0A2U3LRZ6"/>